<evidence type="ECO:0000256" key="2">
    <source>
        <dbReference type="ARBA" id="ARBA00022475"/>
    </source>
</evidence>
<organism evidence="8 9">
    <name type="scientific">Rhodoplanes elegans</name>
    <dbReference type="NCBI Taxonomy" id="29408"/>
    <lineage>
        <taxon>Bacteria</taxon>
        <taxon>Pseudomonadati</taxon>
        <taxon>Pseudomonadota</taxon>
        <taxon>Alphaproteobacteria</taxon>
        <taxon>Hyphomicrobiales</taxon>
        <taxon>Nitrobacteraceae</taxon>
        <taxon>Rhodoplanes</taxon>
    </lineage>
</organism>
<dbReference type="EMBL" id="NPEU01000620">
    <property type="protein sequence ID" value="RAI30385.1"/>
    <property type="molecule type" value="Genomic_DNA"/>
</dbReference>
<evidence type="ECO:0000256" key="3">
    <source>
        <dbReference type="ARBA" id="ARBA00022692"/>
    </source>
</evidence>
<feature type="transmembrane region" description="Helical" evidence="7">
    <location>
        <begin position="47"/>
        <end position="68"/>
    </location>
</feature>
<protein>
    <recommendedName>
        <fullName evidence="10">Lysine transporter LysE</fullName>
    </recommendedName>
</protein>
<evidence type="ECO:0000256" key="4">
    <source>
        <dbReference type="ARBA" id="ARBA00022989"/>
    </source>
</evidence>
<sequence>MPRARPARRSAVPPRPPSPTRTRADASPRGSWRLRRRGTVTPVNPDLFVPFLALTLLLILTPGPIVTLMISTGATQGARAVLATSVGTMAGNTVLIGTVAFGLGVVMAKAAVLFEVIRWAGVAYLIWLGVQAFRRSGRGAPAPETGGVHVSRGFLVAVSNPKTMAFFTAFLPQFVDPALPATFQLVVMVSVAVALAGLLDAVWGLAAAAGRGWFLAPSRQRLLGRASGAALIAGGVWLALSRRPA</sequence>
<proteinExistence type="predicted"/>
<keyword evidence="5 7" id="KW-0472">Membrane</keyword>
<feature type="transmembrane region" description="Helical" evidence="7">
    <location>
        <begin position="116"/>
        <end position="133"/>
    </location>
</feature>
<feature type="transmembrane region" description="Helical" evidence="7">
    <location>
        <begin position="80"/>
        <end position="104"/>
    </location>
</feature>
<dbReference type="GO" id="GO:0015171">
    <property type="term" value="F:amino acid transmembrane transporter activity"/>
    <property type="evidence" value="ECO:0007669"/>
    <property type="project" value="TreeGrafter"/>
</dbReference>
<accession>A0A327JXS8</accession>
<evidence type="ECO:0000256" key="5">
    <source>
        <dbReference type="ARBA" id="ARBA00023136"/>
    </source>
</evidence>
<dbReference type="Proteomes" id="UP000248863">
    <property type="component" value="Unassembled WGS sequence"/>
</dbReference>
<dbReference type="PANTHER" id="PTHR30086">
    <property type="entry name" value="ARGININE EXPORTER PROTEIN ARGO"/>
    <property type="match status" value="1"/>
</dbReference>
<dbReference type="Pfam" id="PF01810">
    <property type="entry name" value="LysE"/>
    <property type="match status" value="1"/>
</dbReference>
<feature type="transmembrane region" description="Helical" evidence="7">
    <location>
        <begin position="154"/>
        <end position="175"/>
    </location>
</feature>
<keyword evidence="2" id="KW-1003">Cell membrane</keyword>
<dbReference type="OrthoDB" id="9804822at2"/>
<keyword evidence="3 7" id="KW-0812">Transmembrane</keyword>
<evidence type="ECO:0000313" key="9">
    <source>
        <dbReference type="Proteomes" id="UP000248863"/>
    </source>
</evidence>
<evidence type="ECO:0000256" key="6">
    <source>
        <dbReference type="SAM" id="MobiDB-lite"/>
    </source>
</evidence>
<feature type="transmembrane region" description="Helical" evidence="7">
    <location>
        <begin position="181"/>
        <end position="210"/>
    </location>
</feature>
<keyword evidence="4 7" id="KW-1133">Transmembrane helix</keyword>
<evidence type="ECO:0000256" key="7">
    <source>
        <dbReference type="SAM" id="Phobius"/>
    </source>
</evidence>
<dbReference type="GO" id="GO:0005886">
    <property type="term" value="C:plasma membrane"/>
    <property type="evidence" value="ECO:0007669"/>
    <property type="project" value="UniProtKB-SubCell"/>
</dbReference>
<gene>
    <name evidence="8" type="ORF">CH338_27765</name>
</gene>
<reference evidence="8 9" key="1">
    <citation type="submission" date="2017-07" db="EMBL/GenBank/DDBJ databases">
        <title>Draft Genome Sequences of Select Purple Nonsulfur Bacteria.</title>
        <authorList>
            <person name="Lasarre B."/>
            <person name="Mckinlay J.B."/>
        </authorList>
    </citation>
    <scope>NUCLEOTIDE SEQUENCE [LARGE SCALE GENOMIC DNA]</scope>
    <source>
        <strain evidence="8 9">DSM 11907</strain>
    </source>
</reference>
<evidence type="ECO:0000313" key="8">
    <source>
        <dbReference type="EMBL" id="RAI30385.1"/>
    </source>
</evidence>
<name>A0A327JXS8_9BRAD</name>
<evidence type="ECO:0000256" key="1">
    <source>
        <dbReference type="ARBA" id="ARBA00004651"/>
    </source>
</evidence>
<dbReference type="InterPro" id="IPR001123">
    <property type="entry name" value="LeuE-type"/>
</dbReference>
<feature type="region of interest" description="Disordered" evidence="6">
    <location>
        <begin position="1"/>
        <end position="30"/>
    </location>
</feature>
<comment type="caution">
    <text evidence="8">The sequence shown here is derived from an EMBL/GenBank/DDBJ whole genome shotgun (WGS) entry which is preliminary data.</text>
</comment>
<feature type="transmembrane region" description="Helical" evidence="7">
    <location>
        <begin position="222"/>
        <end position="240"/>
    </location>
</feature>
<dbReference type="AlphaFoldDB" id="A0A327JXS8"/>
<evidence type="ECO:0008006" key="10">
    <source>
        <dbReference type="Google" id="ProtNLM"/>
    </source>
</evidence>
<dbReference type="PANTHER" id="PTHR30086:SF20">
    <property type="entry name" value="ARGININE EXPORTER PROTEIN ARGO-RELATED"/>
    <property type="match status" value="1"/>
</dbReference>
<keyword evidence="9" id="KW-1185">Reference proteome</keyword>
<comment type="subcellular location">
    <subcellularLocation>
        <location evidence="1">Cell membrane</location>
        <topology evidence="1">Multi-pass membrane protein</topology>
    </subcellularLocation>
</comment>